<organism evidence="2 3">
    <name type="scientific">Phytobacter palmae</name>
    <dbReference type="NCBI Taxonomy" id="1855371"/>
    <lineage>
        <taxon>Bacteria</taxon>
        <taxon>Pseudomonadati</taxon>
        <taxon>Pseudomonadota</taxon>
        <taxon>Gammaproteobacteria</taxon>
        <taxon>Enterobacterales</taxon>
        <taxon>Enterobacteriaceae</taxon>
        <taxon>Phytobacter</taxon>
    </lineage>
</organism>
<evidence type="ECO:0000256" key="1">
    <source>
        <dbReference type="SAM" id="Phobius"/>
    </source>
</evidence>
<protein>
    <recommendedName>
        <fullName evidence="4">FidL-like membrane protein</fullName>
    </recommendedName>
</protein>
<keyword evidence="1" id="KW-0472">Membrane</keyword>
<evidence type="ECO:0008006" key="4">
    <source>
        <dbReference type="Google" id="ProtNLM"/>
    </source>
</evidence>
<feature type="transmembrane region" description="Helical" evidence="1">
    <location>
        <begin position="6"/>
        <end position="22"/>
    </location>
</feature>
<keyword evidence="1" id="KW-0812">Transmembrane</keyword>
<dbReference type="EMBL" id="JBCIVJ010000020">
    <property type="protein sequence ID" value="MEN0581397.1"/>
    <property type="molecule type" value="Genomic_DNA"/>
</dbReference>
<evidence type="ECO:0000313" key="2">
    <source>
        <dbReference type="EMBL" id="MEN0581397.1"/>
    </source>
</evidence>
<accession>A0ABU9VAE7</accession>
<gene>
    <name evidence="2" type="ORF">AAIG39_20680</name>
</gene>
<keyword evidence="3" id="KW-1185">Reference proteome</keyword>
<reference evidence="2 3" key="1">
    <citation type="submission" date="2024-02" db="EMBL/GenBank/DDBJ databases">
        <title>Whole genome of MDR Enterobacteriaceae from southern Thailand.</title>
        <authorList>
            <person name="Surachat K."/>
        </authorList>
    </citation>
    <scope>NUCLEOTIDE SEQUENCE [LARGE SCALE GENOMIC DNA]</scope>
    <source>
        <strain evidence="2 3">PSU_29</strain>
    </source>
</reference>
<keyword evidence="1" id="KW-1133">Transmembrane helix</keyword>
<proteinExistence type="predicted"/>
<dbReference type="Proteomes" id="UP001411173">
    <property type="component" value="Unassembled WGS sequence"/>
</dbReference>
<comment type="caution">
    <text evidence="2">The sequence shown here is derived from an EMBL/GenBank/DDBJ whole genome shotgun (WGS) entry which is preliminary data.</text>
</comment>
<name>A0ABU9VAE7_9ENTR</name>
<dbReference type="RefSeq" id="WP_343194624.1">
    <property type="nucleotide sequence ID" value="NZ_JBCIVJ010000020.1"/>
</dbReference>
<sequence length="154" mass="17459">MKIVKILSIVLSIIFIVTFLFLPKKNTRLECSGISIIKDDDYTMKSRASLLFSNGKGEILIDGIIEDKNGNSKNIMRMSLLDVSPQGQDLILKNYSLTKLSADTDTENLSERFITPYFYTGGAYVLLRIIPVSNEEFLISYNDYIHFFCGKPVK</sequence>
<evidence type="ECO:0000313" key="3">
    <source>
        <dbReference type="Proteomes" id="UP001411173"/>
    </source>
</evidence>